<dbReference type="NCBIfam" id="TIGR03506">
    <property type="entry name" value="FlgEFG_subfam"/>
    <property type="match status" value="1"/>
</dbReference>
<feature type="domain" description="Flagellar basal-body/hook protein C-terminal" evidence="6">
    <location>
        <begin position="191"/>
        <end position="235"/>
    </location>
</feature>
<feature type="domain" description="Flagellar hook protein FlgE/F/G-like D1" evidence="7">
    <location>
        <begin position="80"/>
        <end position="132"/>
    </location>
</feature>
<sequence>MQDALYVSLSAQVSRERRLTTIAENIANSQTVGFRATQIRFEELVSDATGIDVSHSSQGVEYADDRSGGLEQTGNPLDFAVRGDAWFGVDTPAGTVMTRDGRFNMTEVGDLVTLSGYPVLDAGGAPIVLDPRGGVPEVSGDGFIRQGGGQVAAIGLFAFEPPPGFQRYGDSGILAGGDPEPIVDTSDVGVVQGYVENSNVDPLREITDLIMVQRAFEQSAKLMQTSEDSIENLIRAMSSS</sequence>
<dbReference type="InterPro" id="IPR010930">
    <property type="entry name" value="Flg_bb/hook_C_dom"/>
</dbReference>
<evidence type="ECO:0000259" key="7">
    <source>
        <dbReference type="Pfam" id="PF22692"/>
    </source>
</evidence>
<organism evidence="8 9">
    <name type="scientific">Oricola cellulosilytica</name>
    <dbReference type="NCBI Taxonomy" id="1429082"/>
    <lineage>
        <taxon>Bacteria</taxon>
        <taxon>Pseudomonadati</taxon>
        <taxon>Pseudomonadota</taxon>
        <taxon>Alphaproteobacteria</taxon>
        <taxon>Hyphomicrobiales</taxon>
        <taxon>Ahrensiaceae</taxon>
        <taxon>Oricola</taxon>
    </lineage>
</organism>
<comment type="similarity">
    <text evidence="2 4">Belongs to the flagella basal body rod proteins family.</text>
</comment>
<comment type="subunit">
    <text evidence="4">The basal body constitutes a major portion of the flagellar organelle and consists of five rings (E,L,P,S, and M) mounted on a central rod. The rod consists of about 26 subunits of FlgG in the distal portion, and FlgB, FlgC and FlgF are thought to build up the proximal portion of the rod with about 6 subunits each.</text>
</comment>
<feature type="domain" description="Flagellar basal body rod protein N-terminal" evidence="5">
    <location>
        <begin position="5"/>
        <end position="35"/>
    </location>
</feature>
<dbReference type="InterPro" id="IPR053967">
    <property type="entry name" value="LlgE_F_G-like_D1"/>
</dbReference>
<dbReference type="InterPro" id="IPR001444">
    <property type="entry name" value="Flag_bb_rod_N"/>
</dbReference>
<accession>A0A4V2MP44</accession>
<dbReference type="Pfam" id="PF00460">
    <property type="entry name" value="Flg_bb_rod"/>
    <property type="match status" value="1"/>
</dbReference>
<gene>
    <name evidence="8" type="primary">flgF</name>
    <name evidence="8" type="ORF">E0D97_01800</name>
</gene>
<evidence type="ECO:0000256" key="2">
    <source>
        <dbReference type="ARBA" id="ARBA00009677"/>
    </source>
</evidence>
<dbReference type="Proteomes" id="UP000291301">
    <property type="component" value="Unassembled WGS sequence"/>
</dbReference>
<dbReference type="GO" id="GO:0030694">
    <property type="term" value="C:bacterial-type flagellum basal body, rod"/>
    <property type="evidence" value="ECO:0007669"/>
    <property type="project" value="UniProtKB-UniRule"/>
</dbReference>
<reference evidence="8 9" key="1">
    <citation type="journal article" date="2015" name="Antonie Van Leeuwenhoek">
        <title>Oricola cellulosilytica gen. nov., sp. nov., a cellulose-degrading bacterium of the family Phyllobacteriaceae isolated from surface seashore water, and emended descriptions of Mesorhizobium loti and Phyllobacterium myrsinacearum.</title>
        <authorList>
            <person name="Hameed A."/>
            <person name="Shahina M."/>
            <person name="Lai W.A."/>
            <person name="Lin S.Y."/>
            <person name="Young L.S."/>
            <person name="Liu Y.C."/>
            <person name="Hsu Y.H."/>
            <person name="Young C.C."/>
        </authorList>
    </citation>
    <scope>NUCLEOTIDE SEQUENCE [LARGE SCALE GENOMIC DNA]</scope>
    <source>
        <strain evidence="8 9">KCTC 52183</strain>
    </source>
</reference>
<dbReference type="NCBIfam" id="TIGR02490">
    <property type="entry name" value="flgF"/>
    <property type="match status" value="1"/>
</dbReference>
<evidence type="ECO:0000256" key="3">
    <source>
        <dbReference type="ARBA" id="ARBA00023143"/>
    </source>
</evidence>
<evidence type="ECO:0000313" key="8">
    <source>
        <dbReference type="EMBL" id="TCD16192.1"/>
    </source>
</evidence>
<dbReference type="NCBIfam" id="NF009282">
    <property type="entry name" value="PRK12642.1"/>
    <property type="match status" value="1"/>
</dbReference>
<dbReference type="Pfam" id="PF06429">
    <property type="entry name" value="Flg_bbr_C"/>
    <property type="match status" value="1"/>
</dbReference>
<dbReference type="InterPro" id="IPR012836">
    <property type="entry name" value="FlgF"/>
</dbReference>
<evidence type="ECO:0000256" key="1">
    <source>
        <dbReference type="ARBA" id="ARBA00004117"/>
    </source>
</evidence>
<dbReference type="Pfam" id="PF22692">
    <property type="entry name" value="LlgE_F_G_D1"/>
    <property type="match status" value="1"/>
</dbReference>
<evidence type="ECO:0000259" key="6">
    <source>
        <dbReference type="Pfam" id="PF06429"/>
    </source>
</evidence>
<dbReference type="PANTHER" id="PTHR30435:SF19">
    <property type="entry name" value="FLAGELLAR BASAL-BODY ROD PROTEIN FLGG"/>
    <property type="match status" value="1"/>
</dbReference>
<keyword evidence="3 4" id="KW-0975">Bacterial flagellum</keyword>
<dbReference type="RefSeq" id="WP_131564842.1">
    <property type="nucleotide sequence ID" value="NZ_JAINFK010000001.1"/>
</dbReference>
<evidence type="ECO:0000256" key="4">
    <source>
        <dbReference type="RuleBase" id="RU362116"/>
    </source>
</evidence>
<proteinExistence type="inferred from homology"/>
<keyword evidence="8" id="KW-0966">Cell projection</keyword>
<keyword evidence="8" id="KW-0282">Flagellum</keyword>
<name>A0A4V2MP44_9HYPH</name>
<dbReference type="GO" id="GO:0071978">
    <property type="term" value="P:bacterial-type flagellum-dependent swarming motility"/>
    <property type="evidence" value="ECO:0007669"/>
    <property type="project" value="TreeGrafter"/>
</dbReference>
<keyword evidence="8" id="KW-0969">Cilium</keyword>
<evidence type="ECO:0000259" key="5">
    <source>
        <dbReference type="Pfam" id="PF00460"/>
    </source>
</evidence>
<comment type="subcellular location">
    <subcellularLocation>
        <location evidence="1 4">Bacterial flagellum basal body</location>
    </subcellularLocation>
</comment>
<dbReference type="OrthoDB" id="9804559at2"/>
<dbReference type="EMBL" id="SJST01000001">
    <property type="protein sequence ID" value="TCD16192.1"/>
    <property type="molecule type" value="Genomic_DNA"/>
</dbReference>
<evidence type="ECO:0000313" key="9">
    <source>
        <dbReference type="Proteomes" id="UP000291301"/>
    </source>
</evidence>
<dbReference type="PANTHER" id="PTHR30435">
    <property type="entry name" value="FLAGELLAR PROTEIN"/>
    <property type="match status" value="1"/>
</dbReference>
<keyword evidence="9" id="KW-1185">Reference proteome</keyword>
<comment type="caution">
    <text evidence="8">The sequence shown here is derived from an EMBL/GenBank/DDBJ whole genome shotgun (WGS) entry which is preliminary data.</text>
</comment>
<dbReference type="SUPFAM" id="SSF117143">
    <property type="entry name" value="Flagellar hook protein flgE"/>
    <property type="match status" value="1"/>
</dbReference>
<dbReference type="InterPro" id="IPR020013">
    <property type="entry name" value="Flagellar_FlgE/F/G"/>
</dbReference>
<dbReference type="InterPro" id="IPR037925">
    <property type="entry name" value="FlgE/F/G-like"/>
</dbReference>
<protein>
    <recommendedName>
        <fullName evidence="4">Flagellar basal-body rod protein FlgF</fullName>
    </recommendedName>
</protein>
<dbReference type="AlphaFoldDB" id="A0A4V2MP44"/>